<feature type="transmembrane region" description="Helical" evidence="8">
    <location>
        <begin position="348"/>
        <end position="368"/>
    </location>
</feature>
<dbReference type="NCBIfam" id="TIGR00879">
    <property type="entry name" value="SP"/>
    <property type="match status" value="1"/>
</dbReference>
<gene>
    <name evidence="10" type="primary">SNF3</name>
    <name evidence="10" type="ORF">AWJ20_1075</name>
</gene>
<evidence type="ECO:0000259" key="9">
    <source>
        <dbReference type="PROSITE" id="PS50850"/>
    </source>
</evidence>
<feature type="transmembrane region" description="Helical" evidence="8">
    <location>
        <begin position="99"/>
        <end position="118"/>
    </location>
</feature>
<dbReference type="PROSITE" id="PS50850">
    <property type="entry name" value="MFS"/>
    <property type="match status" value="1"/>
</dbReference>
<dbReference type="PRINTS" id="PR00171">
    <property type="entry name" value="SUGRTRNSPORT"/>
</dbReference>
<feature type="transmembrane region" description="Helical" evidence="8">
    <location>
        <begin position="447"/>
        <end position="470"/>
    </location>
</feature>
<feature type="transmembrane region" description="Helical" evidence="8">
    <location>
        <begin position="21"/>
        <end position="41"/>
    </location>
</feature>
<evidence type="ECO:0000256" key="3">
    <source>
        <dbReference type="ARBA" id="ARBA00022448"/>
    </source>
</evidence>
<feature type="domain" description="Major facilitator superfamily (MFS) profile" evidence="9">
    <location>
        <begin position="28"/>
        <end position="475"/>
    </location>
</feature>
<feature type="transmembrane region" description="Helical" evidence="8">
    <location>
        <begin position="159"/>
        <end position="176"/>
    </location>
</feature>
<protein>
    <submittedName>
        <fullName evidence="10">Snf3p</fullName>
    </submittedName>
</protein>
<evidence type="ECO:0000256" key="1">
    <source>
        <dbReference type="ARBA" id="ARBA00004141"/>
    </source>
</evidence>
<feature type="transmembrane region" description="Helical" evidence="8">
    <location>
        <begin position="323"/>
        <end position="341"/>
    </location>
</feature>
<accession>A0A167DDU9</accession>
<evidence type="ECO:0000313" key="11">
    <source>
        <dbReference type="Proteomes" id="UP000189580"/>
    </source>
</evidence>
<dbReference type="SUPFAM" id="SSF103473">
    <property type="entry name" value="MFS general substrate transporter"/>
    <property type="match status" value="1"/>
</dbReference>
<feature type="transmembrane region" description="Helical" evidence="8">
    <location>
        <begin position="196"/>
        <end position="213"/>
    </location>
</feature>
<feature type="transmembrane region" description="Helical" evidence="8">
    <location>
        <begin position="124"/>
        <end position="147"/>
    </location>
</feature>
<dbReference type="Proteomes" id="UP000189580">
    <property type="component" value="Chromosome a"/>
</dbReference>
<dbReference type="AlphaFoldDB" id="A0A167DDU9"/>
<keyword evidence="11" id="KW-1185">Reference proteome</keyword>
<keyword evidence="6 8" id="KW-0472">Membrane</keyword>
<dbReference type="GeneID" id="30032837"/>
<dbReference type="EMBL" id="CP014501">
    <property type="protein sequence ID" value="ANB12803.1"/>
    <property type="molecule type" value="Genomic_DNA"/>
</dbReference>
<dbReference type="PANTHER" id="PTHR48022">
    <property type="entry name" value="PLASTIDIC GLUCOSE TRANSPORTER 4"/>
    <property type="match status" value="1"/>
</dbReference>
<feature type="transmembrane region" description="Helical" evidence="8">
    <location>
        <begin position="421"/>
        <end position="441"/>
    </location>
</feature>
<dbReference type="Gene3D" id="1.20.1250.20">
    <property type="entry name" value="MFS general substrate transporter like domains"/>
    <property type="match status" value="1"/>
</dbReference>
<dbReference type="PROSITE" id="PS00217">
    <property type="entry name" value="SUGAR_TRANSPORT_2"/>
    <property type="match status" value="1"/>
</dbReference>
<dbReference type="PANTHER" id="PTHR48022:SF23">
    <property type="entry name" value="MAJOR FACILITATOR SUPERFAMILY (MFS) PROFILE DOMAIN-CONTAINING PROTEIN"/>
    <property type="match status" value="1"/>
</dbReference>
<reference evidence="10 11" key="1">
    <citation type="submission" date="2016-02" db="EMBL/GenBank/DDBJ databases">
        <title>Complete genome sequence and transcriptome regulation of the pentose utilising yeast Sugiyamaella lignohabitans.</title>
        <authorList>
            <person name="Bellasio M."/>
            <person name="Peymann A."/>
            <person name="Valli M."/>
            <person name="Sipitzky M."/>
            <person name="Graf A."/>
            <person name="Sauer M."/>
            <person name="Marx H."/>
            <person name="Mattanovich D."/>
        </authorList>
    </citation>
    <scope>NUCLEOTIDE SEQUENCE [LARGE SCALE GENOMIC DNA]</scope>
    <source>
        <strain evidence="10 11">CBS 10342</strain>
    </source>
</reference>
<proteinExistence type="inferred from homology"/>
<evidence type="ECO:0000313" key="10">
    <source>
        <dbReference type="EMBL" id="ANB12803.1"/>
    </source>
</evidence>
<dbReference type="KEGG" id="slb:AWJ20_1075"/>
<keyword evidence="3 7" id="KW-0813">Transport</keyword>
<evidence type="ECO:0000256" key="5">
    <source>
        <dbReference type="ARBA" id="ARBA00022989"/>
    </source>
</evidence>
<evidence type="ECO:0000256" key="2">
    <source>
        <dbReference type="ARBA" id="ARBA00010992"/>
    </source>
</evidence>
<evidence type="ECO:0000256" key="8">
    <source>
        <dbReference type="SAM" id="Phobius"/>
    </source>
</evidence>
<dbReference type="GO" id="GO:0016020">
    <property type="term" value="C:membrane"/>
    <property type="evidence" value="ECO:0007669"/>
    <property type="project" value="UniProtKB-SubCell"/>
</dbReference>
<organism evidence="10 11">
    <name type="scientific">Sugiyamaella lignohabitans</name>
    <dbReference type="NCBI Taxonomy" id="796027"/>
    <lineage>
        <taxon>Eukaryota</taxon>
        <taxon>Fungi</taxon>
        <taxon>Dikarya</taxon>
        <taxon>Ascomycota</taxon>
        <taxon>Saccharomycotina</taxon>
        <taxon>Dipodascomycetes</taxon>
        <taxon>Dipodascales</taxon>
        <taxon>Trichomonascaceae</taxon>
        <taxon>Sugiyamaella</taxon>
    </lineage>
</organism>
<keyword evidence="5 8" id="KW-1133">Transmembrane helix</keyword>
<dbReference type="RefSeq" id="XP_018735280.1">
    <property type="nucleotide sequence ID" value="XM_018877926.1"/>
</dbReference>
<feature type="transmembrane region" description="Helical" evidence="8">
    <location>
        <begin position="388"/>
        <end position="409"/>
    </location>
</feature>
<feature type="transmembrane region" description="Helical" evidence="8">
    <location>
        <begin position="73"/>
        <end position="92"/>
    </location>
</feature>
<dbReference type="FunFam" id="1.20.1250.20:FF:000026">
    <property type="entry name" value="MFS quinate transporter QutD"/>
    <property type="match status" value="1"/>
</dbReference>
<dbReference type="Pfam" id="PF00083">
    <property type="entry name" value="Sugar_tr"/>
    <property type="match status" value="1"/>
</dbReference>
<dbReference type="InterPro" id="IPR005829">
    <property type="entry name" value="Sugar_transporter_CS"/>
</dbReference>
<evidence type="ECO:0000256" key="7">
    <source>
        <dbReference type="RuleBase" id="RU003346"/>
    </source>
</evidence>
<dbReference type="InterPro" id="IPR020846">
    <property type="entry name" value="MFS_dom"/>
</dbReference>
<dbReference type="OrthoDB" id="508119at2759"/>
<keyword evidence="4 8" id="KW-0812">Transmembrane</keyword>
<comment type="similarity">
    <text evidence="2 7">Belongs to the major facilitator superfamily. Sugar transporter (TC 2.A.1.1) family.</text>
</comment>
<name>A0A167DDU9_9ASCO</name>
<dbReference type="InterPro" id="IPR036259">
    <property type="entry name" value="MFS_trans_sf"/>
</dbReference>
<feature type="transmembrane region" description="Helical" evidence="8">
    <location>
        <begin position="281"/>
        <end position="303"/>
    </location>
</feature>
<sequence>MDPIQPAPTLDITTLKLNRTGLIRTIITTCVACSGGLMWGYDSGVISGILSLESFKDHFHVTASNSSAVSSNAVSLLQAGGFFGALFISPACQRFGRRLSMIFAAIVFLCGAVMQIAGTGGLPLFYVGRVIAGLGVGGVTCCVPTYVAEMLPKKIRGTMMGTWQFWIVTGVTISYWTDYGVNERVNDPNSQWRIPLGVQMIPAVLLILGTIILKESPRWLAKRGEDDKALANLAYMRGLDVGSPEVQAEYQEIYQALLHETEVTGGVTWKEMFLPGNRKRAIIGFSLMAAQQFSGTNAIGYYAPQIFEAVGISSTSTGLFATGLYGVVKMVMTMALCLFAIERFGRRMCLLVGGFFMGLFMLIIGVLLKTHPPNPDSAVLSSASYAMVVFIYLYVTAYCFSWGPVPWIYASEIFPNRIREYCVALCASSQWLFNFVVTQFSPYALKSLGWGIFMLFMGFNFLNCIGVWFLPETTGLALEEMDTLFGAPTAIDNAKVRESAVQNAYDAKQDVEFVEDAEQGGSRV</sequence>
<comment type="subcellular location">
    <subcellularLocation>
        <location evidence="1">Membrane</location>
        <topology evidence="1">Multi-pass membrane protein</topology>
    </subcellularLocation>
</comment>
<evidence type="ECO:0000256" key="4">
    <source>
        <dbReference type="ARBA" id="ARBA00022692"/>
    </source>
</evidence>
<dbReference type="GO" id="GO:0005351">
    <property type="term" value="F:carbohydrate:proton symporter activity"/>
    <property type="evidence" value="ECO:0007669"/>
    <property type="project" value="TreeGrafter"/>
</dbReference>
<dbReference type="InterPro" id="IPR050360">
    <property type="entry name" value="MFS_Sugar_Transporters"/>
</dbReference>
<dbReference type="InterPro" id="IPR005828">
    <property type="entry name" value="MFS_sugar_transport-like"/>
</dbReference>
<dbReference type="InterPro" id="IPR003663">
    <property type="entry name" value="Sugar/inositol_transpt"/>
</dbReference>
<evidence type="ECO:0000256" key="6">
    <source>
        <dbReference type="ARBA" id="ARBA00023136"/>
    </source>
</evidence>